<reference evidence="1" key="2">
    <citation type="submission" date="2020-11" db="EMBL/GenBank/DDBJ databases">
        <authorList>
            <person name="McCartney M.A."/>
            <person name="Auch B."/>
            <person name="Kono T."/>
            <person name="Mallez S."/>
            <person name="Becker A."/>
            <person name="Gohl D.M."/>
            <person name="Silverstein K.A.T."/>
            <person name="Koren S."/>
            <person name="Bechman K.B."/>
            <person name="Herman A."/>
            <person name="Abrahante J.E."/>
            <person name="Garbe J."/>
        </authorList>
    </citation>
    <scope>NUCLEOTIDE SEQUENCE</scope>
    <source>
        <strain evidence="1">Duluth1</strain>
        <tissue evidence="1">Whole animal</tissue>
    </source>
</reference>
<keyword evidence="2" id="KW-1185">Reference proteome</keyword>
<proteinExistence type="predicted"/>
<sequence length="81" mass="8943">MFSSAETATVTDCAVTRIRTWVVAATTRSTNHYTITAERAELSAETATVTDYAVTRIRTWVVAATTRSTNHYTITAERAEL</sequence>
<evidence type="ECO:0000313" key="2">
    <source>
        <dbReference type="Proteomes" id="UP000828390"/>
    </source>
</evidence>
<comment type="caution">
    <text evidence="1">The sequence shown here is derived from an EMBL/GenBank/DDBJ whole genome shotgun (WGS) entry which is preliminary data.</text>
</comment>
<dbReference type="EMBL" id="JAIWYP010000005">
    <property type="protein sequence ID" value="KAH3818013.1"/>
    <property type="molecule type" value="Genomic_DNA"/>
</dbReference>
<dbReference type="Proteomes" id="UP000828390">
    <property type="component" value="Unassembled WGS sequence"/>
</dbReference>
<reference evidence="1" key="1">
    <citation type="journal article" date="2019" name="bioRxiv">
        <title>The Genome of the Zebra Mussel, Dreissena polymorpha: A Resource for Invasive Species Research.</title>
        <authorList>
            <person name="McCartney M.A."/>
            <person name="Auch B."/>
            <person name="Kono T."/>
            <person name="Mallez S."/>
            <person name="Zhang Y."/>
            <person name="Obille A."/>
            <person name="Becker A."/>
            <person name="Abrahante J.E."/>
            <person name="Garbe J."/>
            <person name="Badalamenti J.P."/>
            <person name="Herman A."/>
            <person name="Mangelson H."/>
            <person name="Liachko I."/>
            <person name="Sullivan S."/>
            <person name="Sone E.D."/>
            <person name="Koren S."/>
            <person name="Silverstein K.A.T."/>
            <person name="Beckman K.B."/>
            <person name="Gohl D.M."/>
        </authorList>
    </citation>
    <scope>NUCLEOTIDE SEQUENCE</scope>
    <source>
        <strain evidence="1">Duluth1</strain>
        <tissue evidence="1">Whole animal</tissue>
    </source>
</reference>
<protein>
    <submittedName>
        <fullName evidence="1">Uncharacterized protein</fullName>
    </submittedName>
</protein>
<gene>
    <name evidence="1" type="ORF">DPMN_119598</name>
</gene>
<evidence type="ECO:0000313" key="1">
    <source>
        <dbReference type="EMBL" id="KAH3818013.1"/>
    </source>
</evidence>
<name>A0A9D4JRE1_DREPO</name>
<organism evidence="1 2">
    <name type="scientific">Dreissena polymorpha</name>
    <name type="common">Zebra mussel</name>
    <name type="synonym">Mytilus polymorpha</name>
    <dbReference type="NCBI Taxonomy" id="45954"/>
    <lineage>
        <taxon>Eukaryota</taxon>
        <taxon>Metazoa</taxon>
        <taxon>Spiralia</taxon>
        <taxon>Lophotrochozoa</taxon>
        <taxon>Mollusca</taxon>
        <taxon>Bivalvia</taxon>
        <taxon>Autobranchia</taxon>
        <taxon>Heteroconchia</taxon>
        <taxon>Euheterodonta</taxon>
        <taxon>Imparidentia</taxon>
        <taxon>Neoheterodontei</taxon>
        <taxon>Myida</taxon>
        <taxon>Dreissenoidea</taxon>
        <taxon>Dreissenidae</taxon>
        <taxon>Dreissena</taxon>
    </lineage>
</organism>
<accession>A0A9D4JRE1</accession>
<dbReference type="AlphaFoldDB" id="A0A9D4JRE1"/>